<keyword evidence="1" id="KW-0732">Signal</keyword>
<feature type="signal peptide" evidence="1">
    <location>
        <begin position="1"/>
        <end position="22"/>
    </location>
</feature>
<dbReference type="PANTHER" id="PTHR31528:SF15">
    <property type="entry name" value="RIBOFLAVIN-BINDING PROTEIN RIBY"/>
    <property type="match status" value="1"/>
</dbReference>
<dbReference type="GO" id="GO:0009228">
    <property type="term" value="P:thiamine biosynthetic process"/>
    <property type="evidence" value="ECO:0007669"/>
    <property type="project" value="InterPro"/>
</dbReference>
<evidence type="ECO:0000259" key="2">
    <source>
        <dbReference type="Pfam" id="PF09084"/>
    </source>
</evidence>
<keyword evidence="4" id="KW-1185">Reference proteome</keyword>
<accession>A0A1Y5U1J9</accession>
<dbReference type="AlphaFoldDB" id="A0A1Y5U1J9"/>
<dbReference type="PANTHER" id="PTHR31528">
    <property type="entry name" value="4-AMINO-5-HYDROXYMETHYL-2-METHYLPYRIMIDINE PHOSPHATE SYNTHASE THI11-RELATED"/>
    <property type="match status" value="1"/>
</dbReference>
<dbReference type="EMBL" id="FWFZ01000045">
    <property type="protein sequence ID" value="SLN76817.1"/>
    <property type="molecule type" value="Genomic_DNA"/>
</dbReference>
<gene>
    <name evidence="3" type="ORF">ROA7023_04250</name>
</gene>
<name>A0A1Y5U1J9_9RHOB</name>
<reference evidence="3 4" key="1">
    <citation type="submission" date="2017-03" db="EMBL/GenBank/DDBJ databases">
        <authorList>
            <person name="Afonso C.L."/>
            <person name="Miller P.J."/>
            <person name="Scott M.A."/>
            <person name="Spackman E."/>
            <person name="Goraichik I."/>
            <person name="Dimitrov K.M."/>
            <person name="Suarez D.L."/>
            <person name="Swayne D.E."/>
        </authorList>
    </citation>
    <scope>NUCLEOTIDE SEQUENCE [LARGE SCALE GENOMIC DNA]</scope>
    <source>
        <strain evidence="3 4">CECT 7023</strain>
    </source>
</reference>
<feature type="chain" id="PRO_5013300430" evidence="1">
    <location>
        <begin position="23"/>
        <end position="347"/>
    </location>
</feature>
<protein>
    <submittedName>
        <fullName evidence="3">NMT1/THI5 like protein</fullName>
    </submittedName>
</protein>
<dbReference type="OrthoDB" id="7938743at2"/>
<evidence type="ECO:0000313" key="3">
    <source>
        <dbReference type="EMBL" id="SLN76817.1"/>
    </source>
</evidence>
<evidence type="ECO:0000313" key="4">
    <source>
        <dbReference type="Proteomes" id="UP000193900"/>
    </source>
</evidence>
<proteinExistence type="predicted"/>
<dbReference type="InterPro" id="IPR015168">
    <property type="entry name" value="SsuA/THI5"/>
</dbReference>
<dbReference type="Proteomes" id="UP000193900">
    <property type="component" value="Unassembled WGS sequence"/>
</dbReference>
<dbReference type="InterPro" id="IPR027939">
    <property type="entry name" value="NMT1/THI5"/>
</dbReference>
<dbReference type="SUPFAM" id="SSF53850">
    <property type="entry name" value="Periplasmic binding protein-like II"/>
    <property type="match status" value="1"/>
</dbReference>
<dbReference type="RefSeq" id="WP_159458625.1">
    <property type="nucleotide sequence ID" value="NZ_FWFZ01000045.1"/>
</dbReference>
<feature type="domain" description="SsuA/THI5-like" evidence="2">
    <location>
        <begin position="41"/>
        <end position="251"/>
    </location>
</feature>
<dbReference type="Pfam" id="PF09084">
    <property type="entry name" value="NMT1"/>
    <property type="match status" value="1"/>
</dbReference>
<organism evidence="3 4">
    <name type="scientific">Roseisalinus antarcticus</name>
    <dbReference type="NCBI Taxonomy" id="254357"/>
    <lineage>
        <taxon>Bacteria</taxon>
        <taxon>Pseudomonadati</taxon>
        <taxon>Pseudomonadota</taxon>
        <taxon>Alphaproteobacteria</taxon>
        <taxon>Rhodobacterales</taxon>
        <taxon>Roseobacteraceae</taxon>
        <taxon>Roseisalinus</taxon>
    </lineage>
</organism>
<dbReference type="Gene3D" id="3.40.190.10">
    <property type="entry name" value="Periplasmic binding protein-like II"/>
    <property type="match status" value="2"/>
</dbReference>
<evidence type="ECO:0000256" key="1">
    <source>
        <dbReference type="SAM" id="SignalP"/>
    </source>
</evidence>
<sequence>MTKLKALLVSTAVAVTSLPAGAFAEAHMATVNMINPLPRSTNFYPLVVGEALGYFEAEGVTVNLLPSDTSIPYVAFLQNGQADLAMLDPVETVNALNAGAPINTVYEVMQNAPEGIGVPAGSDVTSMADLEGTVVGLVSDRDRAFLQAALNTAGLTIDDVQTVVLGESGPTLAAAMRDGTVSAISGAAPDWISLIVNGIEVNLITPEELLTSPANTFSANSETLEEKRDAMEGFLRAWSKGMYVSAVNPEAVAEMLRQGVPEEWENEEAGQLFLEMSIMMNVSTTDRSGDLQPSVWNALQPQLLASGAIEETIPAETFLNDIYIEAANDFDRAEVEAEAEAWLAENQ</sequence>